<evidence type="ECO:0000256" key="1">
    <source>
        <dbReference type="SAM" id="Phobius"/>
    </source>
</evidence>
<evidence type="ECO:0000313" key="2">
    <source>
        <dbReference type="EMBL" id="KAF5829612.1"/>
    </source>
</evidence>
<reference evidence="2" key="1">
    <citation type="submission" date="2017-08" db="EMBL/GenBank/DDBJ databases">
        <authorList>
            <person name="Polle J.E."/>
            <person name="Barry K."/>
            <person name="Cushman J."/>
            <person name="Schmutz J."/>
            <person name="Tran D."/>
            <person name="Hathwaick L.T."/>
            <person name="Yim W.C."/>
            <person name="Jenkins J."/>
            <person name="Mckie-Krisberg Z.M."/>
            <person name="Prochnik S."/>
            <person name="Lindquist E."/>
            <person name="Dockter R.B."/>
            <person name="Adam C."/>
            <person name="Molina H."/>
            <person name="Bunkerborg J."/>
            <person name="Jin E."/>
            <person name="Buchheim M."/>
            <person name="Magnuson J."/>
        </authorList>
    </citation>
    <scope>NUCLEOTIDE SEQUENCE</scope>
    <source>
        <strain evidence="2">CCAP 19/18</strain>
    </source>
</reference>
<name>A0ABQ7G4U2_DUNSA</name>
<dbReference type="SUPFAM" id="SSF53335">
    <property type="entry name" value="S-adenosyl-L-methionine-dependent methyltransferases"/>
    <property type="match status" value="1"/>
</dbReference>
<keyword evidence="1" id="KW-1133">Transmembrane helix</keyword>
<sequence>MAGEDVKKEGGKRNVFNSTTVRSFCPLVSGPAVLALMLCFSFSFNPKKTNQGPVSKEGECVGEAWWKDAQCFSACTQASSETSLTQNVSWKGISCYKCLGWNGADPIFDYVETLHGANEPWGAVLDAGTGPNSYPWLLSLPGKTRCDAVTASHSMARLAAAGASKSGNKGPVCNMHVRSWMHDADFLEGQFYDNIIMDYLIGAVEGFEAFTQERLFKRLAKHLAPQGRLWIIGLEPFPHRDILPAHVSPDLVAVAELRDTAIALSGERPYREFPLLWYHAALQGAGLKHLDATAGFANLYSVQWASHQLREAWAHLQKCKHAAACEGLKQDVKNLEERLKREWGRTERCFGMNFVIAAGW</sequence>
<feature type="transmembrane region" description="Helical" evidence="1">
    <location>
        <begin position="21"/>
        <end position="44"/>
    </location>
</feature>
<protein>
    <recommendedName>
        <fullName evidence="4">Methyltransferase domain-containing protein</fullName>
    </recommendedName>
</protein>
<dbReference type="CDD" id="cd02440">
    <property type="entry name" value="AdoMet_MTases"/>
    <property type="match status" value="1"/>
</dbReference>
<dbReference type="EMBL" id="MU070136">
    <property type="protein sequence ID" value="KAF5829612.1"/>
    <property type="molecule type" value="Genomic_DNA"/>
</dbReference>
<accession>A0ABQ7G4U2</accession>
<evidence type="ECO:0008006" key="4">
    <source>
        <dbReference type="Google" id="ProtNLM"/>
    </source>
</evidence>
<keyword evidence="1" id="KW-0812">Transmembrane</keyword>
<gene>
    <name evidence="2" type="ORF">DUNSADRAFT_15851</name>
</gene>
<dbReference type="Proteomes" id="UP000815325">
    <property type="component" value="Unassembled WGS sequence"/>
</dbReference>
<organism evidence="2 3">
    <name type="scientific">Dunaliella salina</name>
    <name type="common">Green alga</name>
    <name type="synonym">Protococcus salinus</name>
    <dbReference type="NCBI Taxonomy" id="3046"/>
    <lineage>
        <taxon>Eukaryota</taxon>
        <taxon>Viridiplantae</taxon>
        <taxon>Chlorophyta</taxon>
        <taxon>core chlorophytes</taxon>
        <taxon>Chlorophyceae</taxon>
        <taxon>CS clade</taxon>
        <taxon>Chlamydomonadales</taxon>
        <taxon>Dunaliellaceae</taxon>
        <taxon>Dunaliella</taxon>
    </lineage>
</organism>
<keyword evidence="3" id="KW-1185">Reference proteome</keyword>
<dbReference type="InterPro" id="IPR029063">
    <property type="entry name" value="SAM-dependent_MTases_sf"/>
</dbReference>
<evidence type="ECO:0000313" key="3">
    <source>
        <dbReference type="Proteomes" id="UP000815325"/>
    </source>
</evidence>
<dbReference type="Gene3D" id="3.40.50.150">
    <property type="entry name" value="Vaccinia Virus protein VP39"/>
    <property type="match status" value="1"/>
</dbReference>
<proteinExistence type="predicted"/>
<comment type="caution">
    <text evidence="2">The sequence shown here is derived from an EMBL/GenBank/DDBJ whole genome shotgun (WGS) entry which is preliminary data.</text>
</comment>
<keyword evidence="1" id="KW-0472">Membrane</keyword>